<dbReference type="Pfam" id="PF12776">
    <property type="entry name" value="Myb_DNA-bind_3"/>
    <property type="match status" value="1"/>
</dbReference>
<comment type="caution">
    <text evidence="2">The sequence shown here is derived from an EMBL/GenBank/DDBJ whole genome shotgun (WGS) entry which is preliminary data.</text>
</comment>
<reference evidence="2 3" key="1">
    <citation type="submission" date="2020-06" db="EMBL/GenBank/DDBJ databases">
        <title>Transcriptomic and genomic resources for Thalictrum thalictroides and T. hernandezii: Facilitating candidate gene discovery in an emerging model plant lineage.</title>
        <authorList>
            <person name="Arias T."/>
            <person name="Riano-Pachon D.M."/>
            <person name="Di Stilio V.S."/>
        </authorList>
    </citation>
    <scope>NUCLEOTIDE SEQUENCE [LARGE SCALE GENOMIC DNA]</scope>
    <source>
        <strain evidence="3">cv. WT478/WT964</strain>
        <tissue evidence="2">Leaves</tissue>
    </source>
</reference>
<evidence type="ECO:0000313" key="2">
    <source>
        <dbReference type="EMBL" id="KAF5208055.1"/>
    </source>
</evidence>
<sequence length="99" mass="11151">MQAAAVVVNRTLNMNIDGENVRSMYKTLKKEYSLVKSLMEVSGFGFTFDNENNLVVTADKDAFDRYFEAHPEAKSVRGKRFPYYEAMSTLVGNEIAIGV</sequence>
<accession>A0A7J6XGB6</accession>
<dbReference type="InterPro" id="IPR024752">
    <property type="entry name" value="Myb/SANT-like_dom"/>
</dbReference>
<dbReference type="AlphaFoldDB" id="A0A7J6XGB6"/>
<dbReference type="PANTHER" id="PTHR46929:SF3">
    <property type="entry name" value="MYB_SANT-LIKE DOMAIN-CONTAINING PROTEIN"/>
    <property type="match status" value="1"/>
</dbReference>
<organism evidence="2 3">
    <name type="scientific">Thalictrum thalictroides</name>
    <name type="common">Rue-anemone</name>
    <name type="synonym">Anemone thalictroides</name>
    <dbReference type="NCBI Taxonomy" id="46969"/>
    <lineage>
        <taxon>Eukaryota</taxon>
        <taxon>Viridiplantae</taxon>
        <taxon>Streptophyta</taxon>
        <taxon>Embryophyta</taxon>
        <taxon>Tracheophyta</taxon>
        <taxon>Spermatophyta</taxon>
        <taxon>Magnoliopsida</taxon>
        <taxon>Ranunculales</taxon>
        <taxon>Ranunculaceae</taxon>
        <taxon>Thalictroideae</taxon>
        <taxon>Thalictrum</taxon>
    </lineage>
</organism>
<evidence type="ECO:0000259" key="1">
    <source>
        <dbReference type="Pfam" id="PF12776"/>
    </source>
</evidence>
<name>A0A7J6XGB6_THATH</name>
<feature type="domain" description="Myb/SANT-like" evidence="1">
    <location>
        <begin position="4"/>
        <end position="66"/>
    </location>
</feature>
<keyword evidence="3" id="KW-1185">Reference proteome</keyword>
<dbReference type="OrthoDB" id="1421496at2759"/>
<feature type="non-terminal residue" evidence="2">
    <location>
        <position position="1"/>
    </location>
</feature>
<dbReference type="Proteomes" id="UP000554482">
    <property type="component" value="Unassembled WGS sequence"/>
</dbReference>
<proteinExistence type="predicted"/>
<protein>
    <recommendedName>
        <fullName evidence="1">Myb/SANT-like domain-containing protein</fullName>
    </recommendedName>
</protein>
<gene>
    <name evidence="2" type="ORF">FRX31_002358</name>
</gene>
<evidence type="ECO:0000313" key="3">
    <source>
        <dbReference type="Proteomes" id="UP000554482"/>
    </source>
</evidence>
<dbReference type="PANTHER" id="PTHR46929">
    <property type="entry name" value="EXPRESSED PROTEIN"/>
    <property type="match status" value="1"/>
</dbReference>
<dbReference type="EMBL" id="JABWDY010000540">
    <property type="protein sequence ID" value="KAF5208055.1"/>
    <property type="molecule type" value="Genomic_DNA"/>
</dbReference>